<feature type="compositionally biased region" description="Polar residues" evidence="3">
    <location>
        <begin position="1"/>
        <end position="11"/>
    </location>
</feature>
<dbReference type="GO" id="GO:0005680">
    <property type="term" value="C:anaphase-promoting complex"/>
    <property type="evidence" value="ECO:0007669"/>
    <property type="project" value="UniProtKB-ARBA"/>
</dbReference>
<gene>
    <name evidence="5" type="ORF">PHACADRAFT_203794</name>
</gene>
<protein>
    <recommendedName>
        <fullName evidence="4">CHAT domain-containing protein</fullName>
    </recommendedName>
</protein>
<feature type="region of interest" description="Disordered" evidence="3">
    <location>
        <begin position="1"/>
        <end position="27"/>
    </location>
</feature>
<reference evidence="5 6" key="1">
    <citation type="journal article" date="2012" name="BMC Genomics">
        <title>Comparative genomics of the white-rot fungi, Phanerochaete carnosa and P. chrysosporium, to elucidate the genetic basis of the distinct wood types they colonize.</title>
        <authorList>
            <person name="Suzuki H."/>
            <person name="MacDonald J."/>
            <person name="Syed K."/>
            <person name="Salamov A."/>
            <person name="Hori C."/>
            <person name="Aerts A."/>
            <person name="Henrissat B."/>
            <person name="Wiebenga A."/>
            <person name="vanKuyk P.A."/>
            <person name="Barry K."/>
            <person name="Lindquist E."/>
            <person name="LaButti K."/>
            <person name="Lapidus A."/>
            <person name="Lucas S."/>
            <person name="Coutinho P."/>
            <person name="Gong Y."/>
            <person name="Samejima M."/>
            <person name="Mahadevan R."/>
            <person name="Abou-Zaid M."/>
            <person name="de Vries R.P."/>
            <person name="Igarashi K."/>
            <person name="Yadav J.S."/>
            <person name="Grigoriev I.V."/>
            <person name="Master E.R."/>
        </authorList>
    </citation>
    <scope>NUCLEOTIDE SEQUENCE [LARGE SCALE GENOMIC DNA]</scope>
    <source>
        <strain evidence="5 6">HHB-10118-sp</strain>
    </source>
</reference>
<keyword evidence="6" id="KW-1185">Reference proteome</keyword>
<dbReference type="RefSeq" id="XP_007390080.1">
    <property type="nucleotide sequence ID" value="XM_007390018.1"/>
</dbReference>
<dbReference type="Gene3D" id="1.25.40.10">
    <property type="entry name" value="Tetratricopeptide repeat domain"/>
    <property type="match status" value="3"/>
</dbReference>
<comment type="similarity">
    <text evidence="2">Belongs to the APC3/CDC27 family.</text>
</comment>
<dbReference type="EMBL" id="JH930468">
    <property type="protein sequence ID" value="EKM60632.1"/>
    <property type="molecule type" value="Genomic_DNA"/>
</dbReference>
<name>K5XCB3_PHACS</name>
<dbReference type="PANTHER" id="PTHR12558">
    <property type="entry name" value="CELL DIVISION CYCLE 16,23,27"/>
    <property type="match status" value="1"/>
</dbReference>
<evidence type="ECO:0000313" key="6">
    <source>
        <dbReference type="Proteomes" id="UP000008370"/>
    </source>
</evidence>
<evidence type="ECO:0000256" key="3">
    <source>
        <dbReference type="SAM" id="MobiDB-lite"/>
    </source>
</evidence>
<dbReference type="HOGENOM" id="CLU_001305_0_3_1"/>
<evidence type="ECO:0000256" key="2">
    <source>
        <dbReference type="ARBA" id="ARBA00038210"/>
    </source>
</evidence>
<dbReference type="SUPFAM" id="SSF48452">
    <property type="entry name" value="TPR-like"/>
    <property type="match status" value="1"/>
</dbReference>
<dbReference type="Pfam" id="PF12770">
    <property type="entry name" value="CHAT"/>
    <property type="match status" value="1"/>
</dbReference>
<dbReference type="PANTHER" id="PTHR12558:SF13">
    <property type="entry name" value="CELL DIVISION CYCLE PROTEIN 27 HOMOLOG"/>
    <property type="match status" value="1"/>
</dbReference>
<proteinExistence type="inferred from homology"/>
<dbReference type="KEGG" id="pco:PHACADRAFT_203794"/>
<feature type="domain" description="CHAT" evidence="4">
    <location>
        <begin position="1283"/>
        <end position="1576"/>
    </location>
</feature>
<dbReference type="InterPro" id="IPR011990">
    <property type="entry name" value="TPR-like_helical_dom_sf"/>
</dbReference>
<dbReference type="InParanoid" id="K5XCB3"/>
<evidence type="ECO:0000256" key="1">
    <source>
        <dbReference type="ARBA" id="ARBA00022803"/>
    </source>
</evidence>
<keyword evidence="1" id="KW-0802">TPR repeat</keyword>
<dbReference type="GeneID" id="18912225"/>
<dbReference type="InterPro" id="IPR024983">
    <property type="entry name" value="CHAT_dom"/>
</dbReference>
<evidence type="ECO:0000313" key="5">
    <source>
        <dbReference type="EMBL" id="EKM60632.1"/>
    </source>
</evidence>
<sequence>MQRGDLQNLQPSPICDAPPLGEDGEPITAAHEIPSHEPTTGVDRATLLTTLSSTLSTCIAGTHNPQDIDNAINAAHEAISLSPATDEHDDTLLYSLAELLLYRFKFSGDSTDVREALSIHRKALDLRPPDHPERYHSVLSLAKALHTYFYLAGKIQDLLDAIEFGYLALSLFNPTCHDQPAFLTTVAELMLSSFKQTGLSSELDQCIEYAQEAVSCCPPESPARAASLDILARSLLSRYEERGEPIDLEAAIEYAQAHESLSHELTTDVNRATLTTTLSSVLFARLARTHDAQGIEIAVKAARKAIPLSPAADELDEIPLYSLAELLLRRFELSGDPTDVQEALSLHRKALVLRPPGHPERYHSVLSLAKALHTHFCYAGEPQDLTDAIEFGALALSLFDPTCHDQPAFLTAVAAPMLSRFKQTGLPSELDQCIEYAYEAVSCCPPESPMRAASLDILSRSLLSRYEERGELTDLEEAIEYAHEADSLCPEGHPDRPRALGSVAAGLLVRHERIGEPEDLPQSASLSWDAIQLCPRAAPLRLTLLNTVVPALTGMCAREREQSGLETCIELGDQALALCPPGHPDRPRSLINLAVAKCTLFYLAGRQEDVDDGIISLREAIELLPSGAVVRPVALGRLADALLFRFKSYKALDDIEESVARGKEALSACSPCAPARAKILDHLSDSLAERFSYVLERDDYSKKVDYGYEALSLYPPGHPRRTRIMKPLLASLLQQSWARGNLEEVDRSIDCMRELLQTAPDSIDSFRPDLISALSNALQRRFDMTGQLNDLTDCIRYGYDGLSLCPKGHPRRPRILTGLSFHLVRRHSETRQLEDLNSSISLLREALSLHTPESSGRIDVLNFLVQSLSARSKETKDPQDLEESMRYLEEALQLSPSQPSFLQDSAMCYLQRYDQTGELGDLDKAICYYRELLSISPDGSALSLSPGLLLSVPLLDRYRELGNLEDLDECIDLARRALSSYPSELGHSGRGRALGILTSALGIRADSTGNEADTLEVILHQKELAVSAFGSGCLSRLQTATHWASLAHDRNHPSTLEAYRTGLELLEQNFAYFPTLEMQHEAVREAGSLSSNGAAYAISQGDIKLAVEMLEQGRATLWSQVRRLRTPLDQLAADGDSIHLRDAFLEKSRALEALNTSANPFISRSGIGEGDDPYGRMLETKHRLTAELNEVIEQIRVKFPDFLSLPSYDKLKAVSAEGPVIIINHSLFRSDAIILAPGDKLRCVQLDDTFHKQAIDLSEKLLQARQVFKSSAQKEYDRVLRLTLKVLGELLVGPVVEKLRELGVEEGSRIWWCPTSVVSALPIHAAGPLTMSESKSSKSKVYLTDLYIPSYTPTLTALIEARKAPTGSGGPVERAGILGVALLDKSLQAVAGEIDVLRTRFPGDKLTLAMGNGCNRDAVVAGLAERPWVHFACHGTLKASEPFNSALILSGDERLSLLDIVKAGLHNAELAVLSACHTAEQTQDSAMDEALHLAAAMQFSGFRSVVGTMWQVQDEDGPMFAEYFYGAMFEQRGDQDTLHASEVGFKKAARALYAATKKMRRKKVDVERWVNFVHIGA</sequence>
<evidence type="ECO:0000259" key="4">
    <source>
        <dbReference type="Pfam" id="PF12770"/>
    </source>
</evidence>
<organism evidence="5 6">
    <name type="scientific">Phanerochaete carnosa (strain HHB-10118-sp)</name>
    <name type="common">White-rot fungus</name>
    <name type="synonym">Peniophora carnosa</name>
    <dbReference type="NCBI Taxonomy" id="650164"/>
    <lineage>
        <taxon>Eukaryota</taxon>
        <taxon>Fungi</taxon>
        <taxon>Dikarya</taxon>
        <taxon>Basidiomycota</taxon>
        <taxon>Agaricomycotina</taxon>
        <taxon>Agaricomycetes</taxon>
        <taxon>Polyporales</taxon>
        <taxon>Phanerochaetaceae</taxon>
        <taxon>Phanerochaete</taxon>
    </lineage>
</organism>
<dbReference type="Proteomes" id="UP000008370">
    <property type="component" value="Unassembled WGS sequence"/>
</dbReference>
<accession>K5XCB3</accession>
<dbReference type="OrthoDB" id="3169018at2759"/>